<dbReference type="PANTHER" id="PTHR47533:SF4">
    <property type="entry name" value="AB HYDROLASE-1 DOMAIN-CONTAINING PROTEIN"/>
    <property type="match status" value="1"/>
</dbReference>
<dbReference type="AlphaFoldDB" id="A0A8K1CQF3"/>
<evidence type="ECO:0000313" key="4">
    <source>
        <dbReference type="Proteomes" id="UP000794436"/>
    </source>
</evidence>
<dbReference type="PRINTS" id="PR00111">
    <property type="entry name" value="ABHYDROLASE"/>
</dbReference>
<sequence>MRRAAKHTENEPVEIPPELPDTRTLEVDGVCVIEYIDTKPTRPAGDQTPTIVLLHGAPGTVRDFRYLIPLLQDRARIVAINLPGFGESRALQKKDRFTVVHAAESGEITYRAICEICRGDPNVFVIGHSFGGHFAINVVAAADKDKGKAGLNVKGMALVASAGHRPHHTLAPRLFVVLSWLIESNSKFISKATISLNRWIYINLVGFPRNQPARYYASAMLRKHSTNYDAVMQQLREINHVPTFVAWSKTDRHIEEELALIISRLGGAGPRIVFKGGGHNIQKTRASALASELWSWIDDVMMQGKQLGPSTLPRTSSYFEYPTNPKDSFQPFKPSRL</sequence>
<name>A0A8K1CQF3_PYTOL</name>
<dbReference type="Proteomes" id="UP000794436">
    <property type="component" value="Unassembled WGS sequence"/>
</dbReference>
<dbReference type="OrthoDB" id="6431331at2759"/>
<proteinExistence type="predicted"/>
<dbReference type="Pfam" id="PF12697">
    <property type="entry name" value="Abhydrolase_6"/>
    <property type="match status" value="1"/>
</dbReference>
<reference evidence="3" key="1">
    <citation type="submission" date="2019-03" db="EMBL/GenBank/DDBJ databases">
        <title>Long read genome sequence of the mycoparasitic Pythium oligandrum ATCC 38472 isolated from sugarbeet rhizosphere.</title>
        <authorList>
            <person name="Gaulin E."/>
        </authorList>
    </citation>
    <scope>NUCLEOTIDE SEQUENCE</scope>
    <source>
        <strain evidence="3">ATCC 38472_TT</strain>
    </source>
</reference>
<evidence type="ECO:0000256" key="1">
    <source>
        <dbReference type="SAM" id="MobiDB-lite"/>
    </source>
</evidence>
<dbReference type="Gene3D" id="3.40.50.1820">
    <property type="entry name" value="alpha/beta hydrolase"/>
    <property type="match status" value="1"/>
</dbReference>
<keyword evidence="4" id="KW-1185">Reference proteome</keyword>
<feature type="domain" description="AB hydrolase-1" evidence="2">
    <location>
        <begin position="51"/>
        <end position="290"/>
    </location>
</feature>
<evidence type="ECO:0000313" key="3">
    <source>
        <dbReference type="EMBL" id="TMW66806.1"/>
    </source>
</evidence>
<dbReference type="EMBL" id="SPLM01000007">
    <property type="protein sequence ID" value="TMW66806.1"/>
    <property type="molecule type" value="Genomic_DNA"/>
</dbReference>
<evidence type="ECO:0000259" key="2">
    <source>
        <dbReference type="Pfam" id="PF12697"/>
    </source>
</evidence>
<dbReference type="PANTHER" id="PTHR47533">
    <property type="entry name" value="PROTEIN CBG21859"/>
    <property type="match status" value="1"/>
</dbReference>
<protein>
    <recommendedName>
        <fullName evidence="2">AB hydrolase-1 domain-containing protein</fullName>
    </recommendedName>
</protein>
<dbReference type="InterPro" id="IPR000073">
    <property type="entry name" value="AB_hydrolase_1"/>
</dbReference>
<comment type="caution">
    <text evidence="3">The sequence shown here is derived from an EMBL/GenBank/DDBJ whole genome shotgun (WGS) entry which is preliminary data.</text>
</comment>
<gene>
    <name evidence="3" type="ORF">Poli38472_014118</name>
</gene>
<dbReference type="InterPro" id="IPR029058">
    <property type="entry name" value="AB_hydrolase_fold"/>
</dbReference>
<feature type="region of interest" description="Disordered" evidence="1">
    <location>
        <begin position="315"/>
        <end position="337"/>
    </location>
</feature>
<accession>A0A8K1CQF3</accession>
<organism evidence="3 4">
    <name type="scientific">Pythium oligandrum</name>
    <name type="common">Mycoparasitic fungus</name>
    <dbReference type="NCBI Taxonomy" id="41045"/>
    <lineage>
        <taxon>Eukaryota</taxon>
        <taxon>Sar</taxon>
        <taxon>Stramenopiles</taxon>
        <taxon>Oomycota</taxon>
        <taxon>Peronosporomycetes</taxon>
        <taxon>Pythiales</taxon>
        <taxon>Pythiaceae</taxon>
        <taxon>Pythium</taxon>
    </lineage>
</organism>
<dbReference type="SUPFAM" id="SSF53474">
    <property type="entry name" value="alpha/beta-Hydrolases"/>
    <property type="match status" value="1"/>
</dbReference>